<dbReference type="RefSeq" id="WP_173633868.1">
    <property type="nucleotide sequence ID" value="NZ_CP054212.1"/>
</dbReference>
<dbReference type="SMART" id="SM00345">
    <property type="entry name" value="HTH_GNTR"/>
    <property type="match status" value="1"/>
</dbReference>
<dbReference type="PROSITE" id="PS50949">
    <property type="entry name" value="HTH_GNTR"/>
    <property type="match status" value="1"/>
</dbReference>
<dbReference type="InterPro" id="IPR000524">
    <property type="entry name" value="Tscrpt_reg_HTH_GntR"/>
</dbReference>
<proteinExistence type="predicted"/>
<dbReference type="Gene3D" id="1.20.120.530">
    <property type="entry name" value="GntR ligand-binding domain-like"/>
    <property type="match status" value="1"/>
</dbReference>
<evidence type="ECO:0000256" key="1">
    <source>
        <dbReference type="ARBA" id="ARBA00023015"/>
    </source>
</evidence>
<dbReference type="GO" id="GO:0003677">
    <property type="term" value="F:DNA binding"/>
    <property type="evidence" value="ECO:0007669"/>
    <property type="project" value="UniProtKB-KW"/>
</dbReference>
<dbReference type="InterPro" id="IPR036390">
    <property type="entry name" value="WH_DNA-bd_sf"/>
</dbReference>
<dbReference type="SMART" id="SM00895">
    <property type="entry name" value="FCD"/>
    <property type="match status" value="1"/>
</dbReference>
<evidence type="ECO:0000256" key="3">
    <source>
        <dbReference type="ARBA" id="ARBA00023163"/>
    </source>
</evidence>
<reference evidence="5 6" key="1">
    <citation type="submission" date="2020-06" db="EMBL/GenBank/DDBJ databases">
        <title>Genome sequence of Paramixta manurensis strain PD-1.</title>
        <authorList>
            <person name="Lee C.W."/>
            <person name="Kim J."/>
        </authorList>
    </citation>
    <scope>NUCLEOTIDE SEQUENCE [LARGE SCALE GENOMIC DNA]</scope>
    <source>
        <strain evidence="5 6">PD-1</strain>
    </source>
</reference>
<name>A0A6M8U7Z4_9GAMM</name>
<accession>A0A6M8U7Z4</accession>
<evidence type="ECO:0000259" key="4">
    <source>
        <dbReference type="PROSITE" id="PS50949"/>
    </source>
</evidence>
<dbReference type="Gene3D" id="1.10.10.10">
    <property type="entry name" value="Winged helix-like DNA-binding domain superfamily/Winged helix DNA-binding domain"/>
    <property type="match status" value="1"/>
</dbReference>
<dbReference type="SUPFAM" id="SSF46785">
    <property type="entry name" value="Winged helix' DNA-binding domain"/>
    <property type="match status" value="1"/>
</dbReference>
<dbReference type="KEGG" id="pmak:PMPD1_1937"/>
<dbReference type="Pfam" id="PF07729">
    <property type="entry name" value="FCD"/>
    <property type="match status" value="1"/>
</dbReference>
<dbReference type="GO" id="GO:0003700">
    <property type="term" value="F:DNA-binding transcription factor activity"/>
    <property type="evidence" value="ECO:0007669"/>
    <property type="project" value="InterPro"/>
</dbReference>
<feature type="domain" description="HTH gntR-type" evidence="4">
    <location>
        <begin position="9"/>
        <end position="76"/>
    </location>
</feature>
<dbReference type="Proteomes" id="UP000505325">
    <property type="component" value="Chromosome"/>
</dbReference>
<keyword evidence="3" id="KW-0804">Transcription</keyword>
<keyword evidence="6" id="KW-1185">Reference proteome</keyword>
<evidence type="ECO:0000313" key="6">
    <source>
        <dbReference type="Proteomes" id="UP000505325"/>
    </source>
</evidence>
<dbReference type="AlphaFoldDB" id="A0A6M8U7Z4"/>
<dbReference type="Pfam" id="PF00392">
    <property type="entry name" value="GntR"/>
    <property type="match status" value="1"/>
</dbReference>
<keyword evidence="1" id="KW-0805">Transcription regulation</keyword>
<organism evidence="5 6">
    <name type="scientific">Paramixta manurensis</name>
    <dbReference type="NCBI Taxonomy" id="2740817"/>
    <lineage>
        <taxon>Bacteria</taxon>
        <taxon>Pseudomonadati</taxon>
        <taxon>Pseudomonadota</taxon>
        <taxon>Gammaproteobacteria</taxon>
        <taxon>Enterobacterales</taxon>
        <taxon>Erwiniaceae</taxon>
        <taxon>Paramixta</taxon>
    </lineage>
</organism>
<gene>
    <name evidence="5" type="ORF">PMPD1_1937</name>
</gene>
<dbReference type="InterPro" id="IPR008920">
    <property type="entry name" value="TF_FadR/GntR_C"/>
</dbReference>
<dbReference type="EMBL" id="CP054212">
    <property type="protein sequence ID" value="QKJ86886.1"/>
    <property type="molecule type" value="Genomic_DNA"/>
</dbReference>
<protein>
    <submittedName>
        <fullName evidence="5">FCD domain-containing protein</fullName>
    </submittedName>
</protein>
<dbReference type="PANTHER" id="PTHR43537">
    <property type="entry name" value="TRANSCRIPTIONAL REGULATOR, GNTR FAMILY"/>
    <property type="match status" value="1"/>
</dbReference>
<dbReference type="PANTHER" id="PTHR43537:SF5">
    <property type="entry name" value="UXU OPERON TRANSCRIPTIONAL REGULATOR"/>
    <property type="match status" value="1"/>
</dbReference>
<sequence>MIDQVRTFLTKSELAYQTLLSAIQSGELKAGQKVTLNELADRLGMSLTPVRDAFTLLAEQGFIIRKPHYAAVIAEKKLSRTDEVSLLRAILEPETARLAAMHANKAQIDEIADAYNASLEAVKNQNARELSRLNELFHLKIAEASGSTLLAEFITSLWKALPVQGMTLNGDTVATLKSHADILTAISEGNPDEARALMAGHVGHAADRGRAYLDSLQSSAPEDKPD</sequence>
<dbReference type="SUPFAM" id="SSF48008">
    <property type="entry name" value="GntR ligand-binding domain-like"/>
    <property type="match status" value="1"/>
</dbReference>
<keyword evidence="2" id="KW-0238">DNA-binding</keyword>
<evidence type="ECO:0000313" key="5">
    <source>
        <dbReference type="EMBL" id="QKJ86886.1"/>
    </source>
</evidence>
<evidence type="ECO:0000256" key="2">
    <source>
        <dbReference type="ARBA" id="ARBA00023125"/>
    </source>
</evidence>
<dbReference type="InterPro" id="IPR036388">
    <property type="entry name" value="WH-like_DNA-bd_sf"/>
</dbReference>
<dbReference type="InterPro" id="IPR011711">
    <property type="entry name" value="GntR_C"/>
</dbReference>
<dbReference type="CDD" id="cd07377">
    <property type="entry name" value="WHTH_GntR"/>
    <property type="match status" value="1"/>
</dbReference>